<proteinExistence type="predicted"/>
<accession>A0A2P2M6B7</accession>
<name>A0A2P2M6B7_RHIMU</name>
<evidence type="ECO:0000313" key="1">
    <source>
        <dbReference type="EMBL" id="MBX25768.1"/>
    </source>
</evidence>
<dbReference type="AlphaFoldDB" id="A0A2P2M6B7"/>
<dbReference type="EMBL" id="GGEC01045284">
    <property type="protein sequence ID" value="MBX25768.1"/>
    <property type="molecule type" value="Transcribed_RNA"/>
</dbReference>
<sequence length="33" mass="3942">MPKKLSYLFTFWFKLMQRPRGLKAMGSMESDSE</sequence>
<protein>
    <submittedName>
        <fullName evidence="1">Uncharacterized protein</fullName>
    </submittedName>
</protein>
<organism evidence="1">
    <name type="scientific">Rhizophora mucronata</name>
    <name type="common">Asiatic mangrove</name>
    <dbReference type="NCBI Taxonomy" id="61149"/>
    <lineage>
        <taxon>Eukaryota</taxon>
        <taxon>Viridiplantae</taxon>
        <taxon>Streptophyta</taxon>
        <taxon>Embryophyta</taxon>
        <taxon>Tracheophyta</taxon>
        <taxon>Spermatophyta</taxon>
        <taxon>Magnoliopsida</taxon>
        <taxon>eudicotyledons</taxon>
        <taxon>Gunneridae</taxon>
        <taxon>Pentapetalae</taxon>
        <taxon>rosids</taxon>
        <taxon>fabids</taxon>
        <taxon>Malpighiales</taxon>
        <taxon>Rhizophoraceae</taxon>
        <taxon>Rhizophora</taxon>
    </lineage>
</organism>
<reference evidence="1" key="1">
    <citation type="submission" date="2018-02" db="EMBL/GenBank/DDBJ databases">
        <title>Rhizophora mucronata_Transcriptome.</title>
        <authorList>
            <person name="Meera S.P."/>
            <person name="Sreeshan A."/>
            <person name="Augustine A."/>
        </authorList>
    </citation>
    <scope>NUCLEOTIDE SEQUENCE</scope>
    <source>
        <tissue evidence="1">Leaf</tissue>
    </source>
</reference>